<dbReference type="InterPro" id="IPR056599">
    <property type="entry name" value="AAA_lid_fung"/>
</dbReference>
<dbReference type="Pfam" id="PF22942">
    <property type="entry name" value="DUF7025"/>
    <property type="match status" value="1"/>
</dbReference>
<dbReference type="PANTHER" id="PTHR46411">
    <property type="entry name" value="FAMILY ATPASE, PUTATIVE-RELATED"/>
    <property type="match status" value="1"/>
</dbReference>
<feature type="compositionally biased region" description="Low complexity" evidence="2">
    <location>
        <begin position="1306"/>
        <end position="1316"/>
    </location>
</feature>
<feature type="coiled-coil region" evidence="1">
    <location>
        <begin position="174"/>
        <end position="204"/>
    </location>
</feature>
<name>A0A2J6S1H1_HYAVF</name>
<organism evidence="4 5">
    <name type="scientific">Hyaloscypha variabilis (strain UAMH 11265 / GT02V1 / F)</name>
    <name type="common">Meliniomyces variabilis</name>
    <dbReference type="NCBI Taxonomy" id="1149755"/>
    <lineage>
        <taxon>Eukaryota</taxon>
        <taxon>Fungi</taxon>
        <taxon>Dikarya</taxon>
        <taxon>Ascomycota</taxon>
        <taxon>Pezizomycotina</taxon>
        <taxon>Leotiomycetes</taxon>
        <taxon>Helotiales</taxon>
        <taxon>Hyaloscyphaceae</taxon>
        <taxon>Hyaloscypha</taxon>
        <taxon>Hyaloscypha variabilis</taxon>
    </lineage>
</organism>
<dbReference type="InterPro" id="IPR027417">
    <property type="entry name" value="P-loop_NTPase"/>
</dbReference>
<dbReference type="CDD" id="cd19481">
    <property type="entry name" value="RecA-like_protease"/>
    <property type="match status" value="1"/>
</dbReference>
<evidence type="ECO:0000256" key="2">
    <source>
        <dbReference type="SAM" id="MobiDB-lite"/>
    </source>
</evidence>
<protein>
    <recommendedName>
        <fullName evidence="3">AAA+ ATPase domain-containing protein</fullName>
    </recommendedName>
</protein>
<reference evidence="4 5" key="1">
    <citation type="submission" date="2016-04" db="EMBL/GenBank/DDBJ databases">
        <title>A degradative enzymes factory behind the ericoid mycorrhizal symbiosis.</title>
        <authorList>
            <consortium name="DOE Joint Genome Institute"/>
            <person name="Martino E."/>
            <person name="Morin E."/>
            <person name="Grelet G."/>
            <person name="Kuo A."/>
            <person name="Kohler A."/>
            <person name="Daghino S."/>
            <person name="Barry K."/>
            <person name="Choi C."/>
            <person name="Cichocki N."/>
            <person name="Clum A."/>
            <person name="Copeland A."/>
            <person name="Hainaut M."/>
            <person name="Haridas S."/>
            <person name="Labutti K."/>
            <person name="Lindquist E."/>
            <person name="Lipzen A."/>
            <person name="Khouja H.-R."/>
            <person name="Murat C."/>
            <person name="Ohm R."/>
            <person name="Olson A."/>
            <person name="Spatafora J."/>
            <person name="Veneault-Fourrey C."/>
            <person name="Henrissat B."/>
            <person name="Grigoriev I."/>
            <person name="Martin F."/>
            <person name="Perotto S."/>
        </authorList>
    </citation>
    <scope>NUCLEOTIDE SEQUENCE [LARGE SCALE GENOMIC DNA]</scope>
    <source>
        <strain evidence="4 5">F</strain>
    </source>
</reference>
<gene>
    <name evidence="4" type="ORF">L207DRAFT_454313</name>
</gene>
<dbReference type="SMART" id="SM00382">
    <property type="entry name" value="AAA"/>
    <property type="match status" value="1"/>
</dbReference>
<feature type="coiled-coil region" evidence="1">
    <location>
        <begin position="80"/>
        <end position="114"/>
    </location>
</feature>
<dbReference type="InterPro" id="IPR003959">
    <property type="entry name" value="ATPase_AAA_core"/>
</dbReference>
<feature type="region of interest" description="Disordered" evidence="2">
    <location>
        <begin position="1"/>
        <end position="36"/>
    </location>
</feature>
<dbReference type="STRING" id="1149755.A0A2J6S1H1"/>
<sequence length="1337" mass="150103">MGSVPDSGEPLGDTASLAAPSQSQASTATPSIESCVSTPATMVVDTPFENHEDDVRNYGKENHGHDYAATSRKQTANSSIMEDNKQLHELSVKLAILEKQSELDRLARKQLEEKLRDEIYPLASAGFNEGSSYTGLLRKMMKQGTEEEWNDMRQTFGFKTTKGDSIGTFTSISIDLLEMQLSQLKADLTEMTKLEKDRDRLRDMEELWAKERESLLEKQRQLGLLTGETKSNAAAPELGTKQPESKEGAPLAIFEKPELNVVGWTDFRLCLLKNPPDSFAIDVLSGEPDVSFERPTVTMWSRTNSRYSLERGEVTGAALHRDQKSEAAPTRGQKPIPERIRINSRHILRILSKIRDEPLTEDHPLVMIRPYKALDYWNEAIRSKFLELEKKFGDPEGRSLDKPPQETARGIPDDAAQTSDNTQVSHAASEEATEQEPAAKGEEDRDEWTYSLTAYQHLKCLISFMDEQLVEKVAFLESDRCRNVAFTDIWYLFKPGDEVVDQSLRQAYRIISISSAGHQVFPPWRIKWDKDAKAKEETPIILNCVYIDFDGKQLGPMVKIVRIPRYDKEKAVTSLEVFPLRFAEEKFRALASKKGEESSKTLREKLIERGKLFMDMTGFKHMRYNGVTLDTRDEVDSNVVVDFQEAFSHFQQVQKKSNVVDTRERRERDKYVTDVAENELVPRLRNLIGLSTDMDFDEEECRAECCRNEAEVKFKDAFAENKRNQDYMQSLMPEGRGEPPPSIYPRPLREIKGQENELIGGDYLIMSYRVFGFVLRSRKWAQLDLNHMSLPDNSPAHRTRLGSAIEADAQKGNAGEKQENSEGKGGVEEAKLKEDHGSAQETEDEDYSAFSQLVLPPGHKDMVKSLVAQHFRDKESQEEQQVDIVSGKGKGLIILLHGAPGVGKTTTAEGVAQMFEKPLYQITCGDLGTTASEVEKALETSFSLASRWGCVLLLDEADVFLAARSREDFKRNGLVSVFLRVLEYYTGVLFLTTNRIGDFDEAFASRIHISLYYPQLDLESTLSIFKLNLDMIEQNHRKGNIQIDREEILDFAKNYFNVQEDAKWNGRQIRNACHTALALAEFRAQGGSHKKIIDKQAVIHLKVDDLETVSKAYLEFMKYLTEVHDKKGFDMWAQSSNVRAKEKDFLKKMAKMYEDTMWQKTESKEKDQGNNHNPAQAPGHAAPDAPPQSSIYSTASPPPPQPGLGPTQHGAIPHGPPVTPSTSHAAPSGPIPPAPAPAPSEQPPPQQYPQTYGPAPGYPPASAWPGYYPAYGQAPPGNPGGPPPGARPYQPWQQYPAQPLPPPQQQPQQNAPQGQPYYPPPEGYVGPYPAQAPPARA</sequence>
<dbReference type="InterPro" id="IPR003593">
    <property type="entry name" value="AAA+_ATPase"/>
</dbReference>
<dbReference type="InterPro" id="IPR054289">
    <property type="entry name" value="DUF7025"/>
</dbReference>
<feature type="domain" description="AAA+ ATPase" evidence="3">
    <location>
        <begin position="890"/>
        <end position="1017"/>
    </location>
</feature>
<dbReference type="EMBL" id="KZ613941">
    <property type="protein sequence ID" value="PMD44619.1"/>
    <property type="molecule type" value="Genomic_DNA"/>
</dbReference>
<dbReference type="GO" id="GO:0016887">
    <property type="term" value="F:ATP hydrolysis activity"/>
    <property type="evidence" value="ECO:0007669"/>
    <property type="project" value="InterPro"/>
</dbReference>
<dbReference type="Pfam" id="PF00004">
    <property type="entry name" value="AAA"/>
    <property type="match status" value="1"/>
</dbReference>
<feature type="compositionally biased region" description="Basic and acidic residues" evidence="2">
    <location>
        <begin position="393"/>
        <end position="404"/>
    </location>
</feature>
<dbReference type="Pfam" id="PF23232">
    <property type="entry name" value="AAA_lid_13"/>
    <property type="match status" value="1"/>
</dbReference>
<evidence type="ECO:0000256" key="1">
    <source>
        <dbReference type="SAM" id="Coils"/>
    </source>
</evidence>
<dbReference type="PANTHER" id="PTHR46411:SF2">
    <property type="entry name" value="AAA+ ATPASE DOMAIN-CONTAINING PROTEIN"/>
    <property type="match status" value="1"/>
</dbReference>
<keyword evidence="1" id="KW-0175">Coiled coil</keyword>
<feature type="compositionally biased region" description="Basic and acidic residues" evidence="2">
    <location>
        <begin position="814"/>
        <end position="838"/>
    </location>
</feature>
<keyword evidence="5" id="KW-1185">Reference proteome</keyword>
<dbReference type="Gene3D" id="3.40.50.300">
    <property type="entry name" value="P-loop containing nucleotide triphosphate hydrolases"/>
    <property type="match status" value="1"/>
</dbReference>
<feature type="compositionally biased region" description="Low complexity" evidence="2">
    <location>
        <begin position="1287"/>
        <end position="1297"/>
    </location>
</feature>
<dbReference type="OrthoDB" id="10042665at2759"/>
<evidence type="ECO:0000259" key="3">
    <source>
        <dbReference type="SMART" id="SM00382"/>
    </source>
</evidence>
<proteinExistence type="predicted"/>
<dbReference type="Proteomes" id="UP000235786">
    <property type="component" value="Unassembled WGS sequence"/>
</dbReference>
<evidence type="ECO:0000313" key="5">
    <source>
        <dbReference type="Proteomes" id="UP000235786"/>
    </source>
</evidence>
<feature type="region of interest" description="Disordered" evidence="2">
    <location>
        <begin position="807"/>
        <end position="845"/>
    </location>
</feature>
<feature type="compositionally biased region" description="Polar residues" evidence="2">
    <location>
        <begin position="416"/>
        <end position="426"/>
    </location>
</feature>
<feature type="compositionally biased region" description="Pro residues" evidence="2">
    <location>
        <begin position="1229"/>
        <end position="1247"/>
    </location>
</feature>
<dbReference type="GO" id="GO:0005524">
    <property type="term" value="F:ATP binding"/>
    <property type="evidence" value="ECO:0007669"/>
    <property type="project" value="InterPro"/>
</dbReference>
<feature type="compositionally biased region" description="Low complexity" evidence="2">
    <location>
        <begin position="1248"/>
        <end position="1275"/>
    </location>
</feature>
<feature type="compositionally biased region" description="Low complexity" evidence="2">
    <location>
        <begin position="14"/>
        <end position="31"/>
    </location>
</feature>
<evidence type="ECO:0000313" key="4">
    <source>
        <dbReference type="EMBL" id="PMD44619.1"/>
    </source>
</evidence>
<feature type="region of interest" description="Disordered" evidence="2">
    <location>
        <begin position="393"/>
        <end position="445"/>
    </location>
</feature>
<feature type="region of interest" description="Disordered" evidence="2">
    <location>
        <begin position="1161"/>
        <end position="1337"/>
    </location>
</feature>
<feature type="region of interest" description="Disordered" evidence="2">
    <location>
        <begin position="226"/>
        <end position="246"/>
    </location>
</feature>
<dbReference type="SUPFAM" id="SSF52540">
    <property type="entry name" value="P-loop containing nucleoside triphosphate hydrolases"/>
    <property type="match status" value="1"/>
</dbReference>
<accession>A0A2J6S1H1</accession>
<feature type="compositionally biased region" description="Pro residues" evidence="2">
    <location>
        <begin position="1276"/>
        <end position="1286"/>
    </location>
</feature>